<evidence type="ECO:0000256" key="3">
    <source>
        <dbReference type="ARBA" id="ARBA00023239"/>
    </source>
</evidence>
<dbReference type="SUPFAM" id="SSF53686">
    <property type="entry name" value="Tryptophan synthase beta subunit-like PLP-dependent enzymes"/>
    <property type="match status" value="1"/>
</dbReference>
<evidence type="ECO:0000313" key="5">
    <source>
        <dbReference type="EMBL" id="MET3612176.1"/>
    </source>
</evidence>
<dbReference type="InterPro" id="IPR001926">
    <property type="entry name" value="TrpB-like_PALP"/>
</dbReference>
<proteinExistence type="predicted"/>
<keyword evidence="6" id="KW-1185">Reference proteome</keyword>
<keyword evidence="3 5" id="KW-0456">Lyase</keyword>
<evidence type="ECO:0000256" key="1">
    <source>
        <dbReference type="ARBA" id="ARBA00001933"/>
    </source>
</evidence>
<dbReference type="RefSeq" id="WP_354554757.1">
    <property type="nucleotide sequence ID" value="NZ_JBEPMB010000001.1"/>
</dbReference>
<protein>
    <submittedName>
        <fullName evidence="5">Threonine dehydratase</fullName>
        <ecNumber evidence="5">4.3.1.19</ecNumber>
    </submittedName>
</protein>
<evidence type="ECO:0000256" key="2">
    <source>
        <dbReference type="ARBA" id="ARBA00022898"/>
    </source>
</evidence>
<dbReference type="PANTHER" id="PTHR48078">
    <property type="entry name" value="THREONINE DEHYDRATASE, MITOCHONDRIAL-RELATED"/>
    <property type="match status" value="1"/>
</dbReference>
<reference evidence="5 6" key="1">
    <citation type="submission" date="2024-06" db="EMBL/GenBank/DDBJ databases">
        <title>Genomic Encyclopedia of Type Strains, Phase IV (KMG-IV): sequencing the most valuable type-strain genomes for metagenomic binning, comparative biology and taxonomic classification.</title>
        <authorList>
            <person name="Goeker M."/>
        </authorList>
    </citation>
    <scope>NUCLEOTIDE SEQUENCE [LARGE SCALE GENOMIC DNA]</scope>
    <source>
        <strain evidence="5 6">DSM 29780</strain>
    </source>
</reference>
<dbReference type="Gene3D" id="3.40.50.1100">
    <property type="match status" value="2"/>
</dbReference>
<dbReference type="Proteomes" id="UP001549047">
    <property type="component" value="Unassembled WGS sequence"/>
</dbReference>
<evidence type="ECO:0000259" key="4">
    <source>
        <dbReference type="Pfam" id="PF00291"/>
    </source>
</evidence>
<dbReference type="GO" id="GO:0004794">
    <property type="term" value="F:threonine deaminase activity"/>
    <property type="evidence" value="ECO:0007669"/>
    <property type="project" value="UniProtKB-EC"/>
</dbReference>
<gene>
    <name evidence="5" type="ORF">ABID16_000481</name>
</gene>
<dbReference type="InterPro" id="IPR050147">
    <property type="entry name" value="Ser/Thr_Dehydratase"/>
</dbReference>
<name>A0ABV2IVN0_9HYPH</name>
<dbReference type="InterPro" id="IPR036052">
    <property type="entry name" value="TrpB-like_PALP_sf"/>
</dbReference>
<comment type="cofactor">
    <cofactor evidence="1">
        <name>pyridoxal 5'-phosphate</name>
        <dbReference type="ChEBI" id="CHEBI:597326"/>
    </cofactor>
</comment>
<dbReference type="EC" id="4.3.1.19" evidence="5"/>
<comment type="caution">
    <text evidence="5">The sequence shown here is derived from an EMBL/GenBank/DDBJ whole genome shotgun (WGS) entry which is preliminary data.</text>
</comment>
<feature type="domain" description="Tryptophan synthase beta chain-like PALP" evidence="4">
    <location>
        <begin position="42"/>
        <end position="308"/>
    </location>
</feature>
<dbReference type="EMBL" id="JBEPMB010000001">
    <property type="protein sequence ID" value="MET3612176.1"/>
    <property type="molecule type" value="Genomic_DNA"/>
</dbReference>
<evidence type="ECO:0000313" key="6">
    <source>
        <dbReference type="Proteomes" id="UP001549047"/>
    </source>
</evidence>
<sequence length="311" mass="32795">MAFLSPMTRCLSEDLERDLRFIWSHCVPAGFADLAVDGDKPCQIRLVDESKQYAGSFKFRGAVLGVSKHPQGVIACGSGNFPAAVGLAASKLRTPSMLIMPDDAPVSKKDMALSSGSEVLFVPRSDYLATGEQEAKARGLPLLHPFRDALMLVGSYSLGEELARSIKAGGSEEDAIVVACGGGGLAAGVSLALRNGGLTNDIYVAEPESYPRLQAAIDVLHPVQITPREKTICDALRVTEIGLLPFQILETVGLSTIVGSDTAVVEAQARLESEAGIKAEPSGALALAAALENELSTKYRRLWVVVCGGNV</sequence>
<organism evidence="5 6">
    <name type="scientific">Rhizobium aquaticum</name>
    <dbReference type="NCBI Taxonomy" id="1549636"/>
    <lineage>
        <taxon>Bacteria</taxon>
        <taxon>Pseudomonadati</taxon>
        <taxon>Pseudomonadota</taxon>
        <taxon>Alphaproteobacteria</taxon>
        <taxon>Hyphomicrobiales</taxon>
        <taxon>Rhizobiaceae</taxon>
        <taxon>Rhizobium/Agrobacterium group</taxon>
        <taxon>Rhizobium</taxon>
    </lineage>
</organism>
<dbReference type="Pfam" id="PF00291">
    <property type="entry name" value="PALP"/>
    <property type="match status" value="1"/>
</dbReference>
<keyword evidence="2" id="KW-0663">Pyridoxal phosphate</keyword>
<accession>A0ABV2IVN0</accession>
<dbReference type="PANTHER" id="PTHR48078:SF6">
    <property type="entry name" value="L-THREONINE DEHYDRATASE CATABOLIC TDCB"/>
    <property type="match status" value="1"/>
</dbReference>